<protein>
    <submittedName>
        <fullName evidence="2">Glycosyl transferase</fullName>
    </submittedName>
</protein>
<dbReference type="PANTHER" id="PTHR12526:SF638">
    <property type="entry name" value="SPORE COAT PROTEIN SA"/>
    <property type="match status" value="1"/>
</dbReference>
<gene>
    <name evidence="2" type="ORF">SYK_14880</name>
</gene>
<keyword evidence="2" id="KW-0808">Transferase</keyword>
<reference evidence="2 3" key="1">
    <citation type="submission" date="2022-08" db="EMBL/GenBank/DDBJ databases">
        <title>Genome Sequence of the sulphate-reducing bacterium, Pseudodesulfovibrio sp. SYK.</title>
        <authorList>
            <person name="Kondo R."/>
            <person name="Kataoka T."/>
        </authorList>
    </citation>
    <scope>NUCLEOTIDE SEQUENCE [LARGE SCALE GENOMIC DNA]</scope>
    <source>
        <strain evidence="2 3">SYK</strain>
    </source>
</reference>
<sequence length="353" mass="39071">MNIVFVNSTRKWGGVKTWTVDYATELAARGHDVRVFGRQTELIDKLQAAGIAARQIDFGFDYNPLTIGRFIAAFLRSRPDVVIGNIGKDINTAGVAAAILGIPVIQRVGLPGDMVPSPRLRTLHAITRPWMLCPSKTVADGVWNRLSHIPADKVKIILNSKKPVNTIKPVGDGPLRLVSTSQVNVDKRHSDILDALSAMQTDSVRYDIVGTGKLLEELRERHRSLEEQGVLKWHGFSTNVQAHLAEADIFLLPSENEGMPNALLEAMATGLIPIARDIGGIGEIWPETLADYLMPAKAGPDEFRIILERLMGMNKTQLNVLKEASVQACRDTFNLNTKIDEFETWVQTNILKR</sequence>
<dbReference type="Pfam" id="PF13692">
    <property type="entry name" value="Glyco_trans_1_4"/>
    <property type="match status" value="1"/>
</dbReference>
<dbReference type="Proteomes" id="UP001317742">
    <property type="component" value="Chromosome"/>
</dbReference>
<dbReference type="Gene3D" id="3.40.50.2000">
    <property type="entry name" value="Glycogen Phosphorylase B"/>
    <property type="match status" value="2"/>
</dbReference>
<dbReference type="PANTHER" id="PTHR12526">
    <property type="entry name" value="GLYCOSYLTRANSFERASE"/>
    <property type="match status" value="1"/>
</dbReference>
<evidence type="ECO:0000313" key="2">
    <source>
        <dbReference type="EMBL" id="BDQ37128.1"/>
    </source>
</evidence>
<dbReference type="GO" id="GO:0016740">
    <property type="term" value="F:transferase activity"/>
    <property type="evidence" value="ECO:0007669"/>
    <property type="project" value="UniProtKB-KW"/>
</dbReference>
<keyword evidence="3" id="KW-1185">Reference proteome</keyword>
<proteinExistence type="predicted"/>
<name>A0ABM8B011_9BACT</name>
<evidence type="ECO:0000259" key="1">
    <source>
        <dbReference type="Pfam" id="PF13439"/>
    </source>
</evidence>
<organism evidence="2 3">
    <name type="scientific">Pseudodesulfovibrio nedwellii</name>
    <dbReference type="NCBI Taxonomy" id="2973072"/>
    <lineage>
        <taxon>Bacteria</taxon>
        <taxon>Pseudomonadati</taxon>
        <taxon>Thermodesulfobacteriota</taxon>
        <taxon>Desulfovibrionia</taxon>
        <taxon>Desulfovibrionales</taxon>
        <taxon>Desulfovibrionaceae</taxon>
    </lineage>
</organism>
<dbReference type="EMBL" id="AP026709">
    <property type="protein sequence ID" value="BDQ37128.1"/>
    <property type="molecule type" value="Genomic_DNA"/>
</dbReference>
<evidence type="ECO:0000313" key="3">
    <source>
        <dbReference type="Proteomes" id="UP001317742"/>
    </source>
</evidence>
<dbReference type="Pfam" id="PF13439">
    <property type="entry name" value="Glyco_transf_4"/>
    <property type="match status" value="1"/>
</dbReference>
<accession>A0ABM8B011</accession>
<dbReference type="InterPro" id="IPR028098">
    <property type="entry name" value="Glyco_trans_4-like_N"/>
</dbReference>
<feature type="domain" description="Glycosyltransferase subfamily 4-like N-terminal" evidence="1">
    <location>
        <begin position="12"/>
        <end position="159"/>
    </location>
</feature>
<dbReference type="SUPFAM" id="SSF53756">
    <property type="entry name" value="UDP-Glycosyltransferase/glycogen phosphorylase"/>
    <property type="match status" value="1"/>
</dbReference>
<dbReference type="RefSeq" id="WP_281762986.1">
    <property type="nucleotide sequence ID" value="NZ_AP026709.1"/>
</dbReference>